<evidence type="ECO:0000256" key="1">
    <source>
        <dbReference type="SAM" id="MobiDB-lite"/>
    </source>
</evidence>
<sequence>MSEFMSTLLFGDNQEFESFLAEELQGFMARLRQIESGHESSSPASRIPLPFLMGDDDKAFSMAELASGHEDAPKVQARGATKECTDNLEKVTMERSGTE</sequence>
<dbReference type="Proteomes" id="UP000467840">
    <property type="component" value="Chromosome 9"/>
</dbReference>
<name>A0A6A6M7G7_HEVBR</name>
<keyword evidence="3" id="KW-1185">Reference proteome</keyword>
<evidence type="ECO:0000313" key="2">
    <source>
        <dbReference type="EMBL" id="KAF2308343.1"/>
    </source>
</evidence>
<comment type="caution">
    <text evidence="2">The sequence shown here is derived from an EMBL/GenBank/DDBJ whole genome shotgun (WGS) entry which is preliminary data.</text>
</comment>
<organism evidence="2 3">
    <name type="scientific">Hevea brasiliensis</name>
    <name type="common">Para rubber tree</name>
    <name type="synonym">Siphonia brasiliensis</name>
    <dbReference type="NCBI Taxonomy" id="3981"/>
    <lineage>
        <taxon>Eukaryota</taxon>
        <taxon>Viridiplantae</taxon>
        <taxon>Streptophyta</taxon>
        <taxon>Embryophyta</taxon>
        <taxon>Tracheophyta</taxon>
        <taxon>Spermatophyta</taxon>
        <taxon>Magnoliopsida</taxon>
        <taxon>eudicotyledons</taxon>
        <taxon>Gunneridae</taxon>
        <taxon>Pentapetalae</taxon>
        <taxon>rosids</taxon>
        <taxon>fabids</taxon>
        <taxon>Malpighiales</taxon>
        <taxon>Euphorbiaceae</taxon>
        <taxon>Crotonoideae</taxon>
        <taxon>Micrandreae</taxon>
        <taxon>Hevea</taxon>
    </lineage>
</organism>
<gene>
    <name evidence="2" type="ORF">GH714_042453</name>
</gene>
<proteinExistence type="predicted"/>
<feature type="region of interest" description="Disordered" evidence="1">
    <location>
        <begin position="68"/>
        <end position="99"/>
    </location>
</feature>
<feature type="compositionally biased region" description="Basic and acidic residues" evidence="1">
    <location>
        <begin position="80"/>
        <end position="99"/>
    </location>
</feature>
<protein>
    <submittedName>
        <fullName evidence="2">Uncharacterized protein</fullName>
    </submittedName>
</protein>
<reference evidence="2 3" key="1">
    <citation type="journal article" date="2020" name="Mol. Plant">
        <title>The Chromosome-Based Rubber Tree Genome Provides New Insights into Spurge Genome Evolution and Rubber Biosynthesis.</title>
        <authorList>
            <person name="Liu J."/>
            <person name="Shi C."/>
            <person name="Shi C.C."/>
            <person name="Li W."/>
            <person name="Zhang Q.J."/>
            <person name="Zhang Y."/>
            <person name="Li K."/>
            <person name="Lu H.F."/>
            <person name="Shi C."/>
            <person name="Zhu S.T."/>
            <person name="Xiao Z.Y."/>
            <person name="Nan H."/>
            <person name="Yue Y."/>
            <person name="Zhu X.G."/>
            <person name="Wu Y."/>
            <person name="Hong X.N."/>
            <person name="Fan G.Y."/>
            <person name="Tong Y."/>
            <person name="Zhang D."/>
            <person name="Mao C.L."/>
            <person name="Liu Y.L."/>
            <person name="Hao S.J."/>
            <person name="Liu W.Q."/>
            <person name="Lv M.Q."/>
            <person name="Zhang H.B."/>
            <person name="Liu Y."/>
            <person name="Hu-Tang G.R."/>
            <person name="Wang J.P."/>
            <person name="Wang J.H."/>
            <person name="Sun Y.H."/>
            <person name="Ni S.B."/>
            <person name="Chen W.B."/>
            <person name="Zhang X.C."/>
            <person name="Jiao Y.N."/>
            <person name="Eichler E.E."/>
            <person name="Li G.H."/>
            <person name="Liu X."/>
            <person name="Gao L.Z."/>
        </authorList>
    </citation>
    <scope>NUCLEOTIDE SEQUENCE [LARGE SCALE GENOMIC DNA]</scope>
    <source>
        <strain evidence="3">cv. GT1</strain>
        <tissue evidence="2">Leaf</tissue>
    </source>
</reference>
<evidence type="ECO:0000313" key="3">
    <source>
        <dbReference type="Proteomes" id="UP000467840"/>
    </source>
</evidence>
<dbReference type="EMBL" id="JAAGAX010000008">
    <property type="protein sequence ID" value="KAF2308343.1"/>
    <property type="molecule type" value="Genomic_DNA"/>
</dbReference>
<accession>A0A6A6M7G7</accession>
<dbReference type="AlphaFoldDB" id="A0A6A6M7G7"/>